<dbReference type="Proteomes" id="UP000681967">
    <property type="component" value="Unassembled WGS sequence"/>
</dbReference>
<feature type="non-terminal residue" evidence="1">
    <location>
        <position position="1"/>
    </location>
</feature>
<comment type="caution">
    <text evidence="1">The sequence shown here is derived from an EMBL/GenBank/DDBJ whole genome shotgun (WGS) entry which is preliminary data.</text>
</comment>
<dbReference type="EMBL" id="CAJOBJ010155181">
    <property type="protein sequence ID" value="CAF4823322.1"/>
    <property type="molecule type" value="Genomic_DNA"/>
</dbReference>
<name>A0A8S3AEL5_9BILA</name>
<protein>
    <submittedName>
        <fullName evidence="1">Uncharacterized protein</fullName>
    </submittedName>
</protein>
<dbReference type="EMBL" id="CAJOBH010121037">
    <property type="protein sequence ID" value="CAF4711468.1"/>
    <property type="molecule type" value="Genomic_DNA"/>
</dbReference>
<dbReference type="AlphaFoldDB" id="A0A8S3AEL5"/>
<dbReference type="Proteomes" id="UP000681720">
    <property type="component" value="Unassembled WGS sequence"/>
</dbReference>
<reference evidence="1" key="1">
    <citation type="submission" date="2021-02" db="EMBL/GenBank/DDBJ databases">
        <authorList>
            <person name="Nowell W R."/>
        </authorList>
    </citation>
    <scope>NUCLEOTIDE SEQUENCE</scope>
</reference>
<evidence type="ECO:0000313" key="3">
    <source>
        <dbReference type="Proteomes" id="UP000681967"/>
    </source>
</evidence>
<evidence type="ECO:0000313" key="1">
    <source>
        <dbReference type="EMBL" id="CAF4711468.1"/>
    </source>
</evidence>
<organism evidence="1 3">
    <name type="scientific">Rotaria magnacalcarata</name>
    <dbReference type="NCBI Taxonomy" id="392030"/>
    <lineage>
        <taxon>Eukaryota</taxon>
        <taxon>Metazoa</taxon>
        <taxon>Spiralia</taxon>
        <taxon>Gnathifera</taxon>
        <taxon>Rotifera</taxon>
        <taxon>Eurotatoria</taxon>
        <taxon>Bdelloidea</taxon>
        <taxon>Philodinida</taxon>
        <taxon>Philodinidae</taxon>
        <taxon>Rotaria</taxon>
    </lineage>
</organism>
<evidence type="ECO:0000313" key="2">
    <source>
        <dbReference type="EMBL" id="CAF4823322.1"/>
    </source>
</evidence>
<gene>
    <name evidence="1" type="ORF">BYL167_LOCUS44503</name>
    <name evidence="2" type="ORF">GIL414_LOCUS48112</name>
</gene>
<proteinExistence type="predicted"/>
<sequence>QIEKIEQQLRSANNQIQVTSDECQTQQELQETMKLEIESIKVDLLIFCFLIN</sequence>
<accession>A0A8S3AEL5</accession>